<evidence type="ECO:0000256" key="1">
    <source>
        <dbReference type="SAM" id="MobiDB-lite"/>
    </source>
</evidence>
<evidence type="ECO:0000256" key="2">
    <source>
        <dbReference type="SAM" id="Phobius"/>
    </source>
</evidence>
<feature type="compositionally biased region" description="Polar residues" evidence="1">
    <location>
        <begin position="265"/>
        <end position="277"/>
    </location>
</feature>
<feature type="region of interest" description="Disordered" evidence="1">
    <location>
        <begin position="1"/>
        <end position="22"/>
    </location>
</feature>
<sequence length="548" mass="58473">MLWLRTREELTPPQKEMSDDCGGCDSGGGGGGDSGGSCDYGGDTGGSCDYDGSCDAGETVEEYMDSDGVVKFRTVRRTGKGGKGSSTRTGQMILLTLVVIVAIAVILWAFTSGPFPLAASWKPRAYGVSSAPQTIIGLEDTELVTTTVKFQPRGERLERVGGGRDRDQYRACLQTVADETGQEEDPRDRHCLLPHPANTRVNAALQCYKSHAVVDGDCSAPRGRSSSTSSSESSNTNTSDSISFNSTNSSGSTASTGNSLASSSVHNSDSTNVQTSKRPGKTFFTFSPRNDSRKRRIGTGTNSPAGVALTTTTTTTACLEFSVNGKANIGNNVTKGVKLKTNSLSSNSSYESQTSSNSSNKSFRKFFHRGNVFSNSFKMRNSIKKSAKSSDKSTRKSTTAKATTINNSSSITNSINSNIEENSRFLLPADSVTNIVVVGDKGVGKSALRIHYSVCQANPPPTQPSWSHAAHAKVAGRTANLHSAIIHLPTRASQQLTHPASQSHPFCHIVPASSSWARGRHPVFTQWRRSVATTFSTLVRIVFATRYA</sequence>
<keyword evidence="4" id="KW-1185">Reference proteome</keyword>
<feature type="region of interest" description="Disordered" evidence="1">
    <location>
        <begin position="343"/>
        <end position="362"/>
    </location>
</feature>
<accession>A0A5B7D5Z4</accession>
<dbReference type="EMBL" id="VSRR010000527">
    <property type="protein sequence ID" value="MPC16692.1"/>
    <property type="molecule type" value="Genomic_DNA"/>
</dbReference>
<proteinExistence type="predicted"/>
<feature type="region of interest" description="Disordered" evidence="1">
    <location>
        <begin position="383"/>
        <end position="414"/>
    </location>
</feature>
<protein>
    <submittedName>
        <fullName evidence="3">Uncharacterized protein</fullName>
    </submittedName>
</protein>
<keyword evidence="2" id="KW-0812">Transmembrane</keyword>
<feature type="region of interest" description="Disordered" evidence="1">
    <location>
        <begin position="216"/>
        <end position="308"/>
    </location>
</feature>
<evidence type="ECO:0000313" key="4">
    <source>
        <dbReference type="Proteomes" id="UP000324222"/>
    </source>
</evidence>
<gene>
    <name evidence="3" type="ORF">E2C01_009522</name>
</gene>
<feature type="transmembrane region" description="Helical" evidence="2">
    <location>
        <begin position="92"/>
        <end position="110"/>
    </location>
</feature>
<dbReference type="OrthoDB" id="18798at2759"/>
<feature type="compositionally biased region" description="Low complexity" evidence="1">
    <location>
        <begin position="225"/>
        <end position="264"/>
    </location>
</feature>
<dbReference type="AlphaFoldDB" id="A0A5B7D5Z4"/>
<evidence type="ECO:0000313" key="3">
    <source>
        <dbReference type="EMBL" id="MPC16692.1"/>
    </source>
</evidence>
<feature type="compositionally biased region" description="Low complexity" evidence="1">
    <location>
        <begin position="396"/>
        <end position="414"/>
    </location>
</feature>
<feature type="compositionally biased region" description="Low complexity" evidence="1">
    <location>
        <begin position="343"/>
        <end position="361"/>
    </location>
</feature>
<organism evidence="3 4">
    <name type="scientific">Portunus trituberculatus</name>
    <name type="common">Swimming crab</name>
    <name type="synonym">Neptunus trituberculatus</name>
    <dbReference type="NCBI Taxonomy" id="210409"/>
    <lineage>
        <taxon>Eukaryota</taxon>
        <taxon>Metazoa</taxon>
        <taxon>Ecdysozoa</taxon>
        <taxon>Arthropoda</taxon>
        <taxon>Crustacea</taxon>
        <taxon>Multicrustacea</taxon>
        <taxon>Malacostraca</taxon>
        <taxon>Eumalacostraca</taxon>
        <taxon>Eucarida</taxon>
        <taxon>Decapoda</taxon>
        <taxon>Pleocyemata</taxon>
        <taxon>Brachyura</taxon>
        <taxon>Eubrachyura</taxon>
        <taxon>Portunoidea</taxon>
        <taxon>Portunidae</taxon>
        <taxon>Portuninae</taxon>
        <taxon>Portunus</taxon>
    </lineage>
</organism>
<comment type="caution">
    <text evidence="3">The sequence shown here is derived from an EMBL/GenBank/DDBJ whole genome shotgun (WGS) entry which is preliminary data.</text>
</comment>
<reference evidence="3 4" key="1">
    <citation type="submission" date="2019-05" db="EMBL/GenBank/DDBJ databases">
        <title>Another draft genome of Portunus trituberculatus and its Hox gene families provides insights of decapod evolution.</title>
        <authorList>
            <person name="Jeong J.-H."/>
            <person name="Song I."/>
            <person name="Kim S."/>
            <person name="Choi T."/>
            <person name="Kim D."/>
            <person name="Ryu S."/>
            <person name="Kim W."/>
        </authorList>
    </citation>
    <scope>NUCLEOTIDE SEQUENCE [LARGE SCALE GENOMIC DNA]</scope>
    <source>
        <tissue evidence="3">Muscle</tissue>
    </source>
</reference>
<keyword evidence="2" id="KW-0472">Membrane</keyword>
<feature type="compositionally biased region" description="Basic and acidic residues" evidence="1">
    <location>
        <begin position="1"/>
        <end position="10"/>
    </location>
</feature>
<name>A0A5B7D5Z4_PORTR</name>
<keyword evidence="2" id="KW-1133">Transmembrane helix</keyword>
<dbReference type="Proteomes" id="UP000324222">
    <property type="component" value="Unassembled WGS sequence"/>
</dbReference>